<dbReference type="OrthoDB" id="9765195at2"/>
<dbReference type="InterPro" id="IPR017853">
    <property type="entry name" value="GH"/>
</dbReference>
<evidence type="ECO:0000256" key="2">
    <source>
        <dbReference type="ARBA" id="ARBA00022801"/>
    </source>
</evidence>
<keyword evidence="3" id="KW-0326">Glycosidase</keyword>
<dbReference type="GO" id="GO:0008422">
    <property type="term" value="F:beta-glucosidase activity"/>
    <property type="evidence" value="ECO:0007669"/>
    <property type="project" value="TreeGrafter"/>
</dbReference>
<dbReference type="GO" id="GO:0016052">
    <property type="term" value="P:carbohydrate catabolic process"/>
    <property type="evidence" value="ECO:0007669"/>
    <property type="project" value="TreeGrafter"/>
</dbReference>
<dbReference type="HOGENOM" id="CLU_001859_1_3_11"/>
<comment type="caution">
    <text evidence="5">The sequence shown here is derived from an EMBL/GenBank/DDBJ whole genome shotgun (WGS) entry which is preliminary data.</text>
</comment>
<keyword evidence="2 5" id="KW-0378">Hydrolase</keyword>
<evidence type="ECO:0000313" key="6">
    <source>
        <dbReference type="Proteomes" id="UP000004778"/>
    </source>
</evidence>
<dbReference type="STRING" id="103621.GCA_001067145_01088"/>
<dbReference type="SUPFAM" id="SSF51445">
    <property type="entry name" value="(Trans)glycosidases"/>
    <property type="match status" value="1"/>
</dbReference>
<comment type="similarity">
    <text evidence="1 4">Belongs to the glycosyl hydrolase 1 family.</text>
</comment>
<evidence type="ECO:0000256" key="1">
    <source>
        <dbReference type="ARBA" id="ARBA00010838"/>
    </source>
</evidence>
<dbReference type="PANTHER" id="PTHR10353">
    <property type="entry name" value="GLYCOSYL HYDROLASE"/>
    <property type="match status" value="1"/>
</dbReference>
<dbReference type="Proteomes" id="UP000004778">
    <property type="component" value="Unassembled WGS sequence"/>
</dbReference>
<dbReference type="EMBL" id="ACFH01000004">
    <property type="protein sequence ID" value="EEH67098.1"/>
    <property type="molecule type" value="Genomic_DNA"/>
</dbReference>
<dbReference type="GO" id="GO:0005829">
    <property type="term" value="C:cytosol"/>
    <property type="evidence" value="ECO:0007669"/>
    <property type="project" value="TreeGrafter"/>
</dbReference>
<reference evidence="5 6" key="1">
    <citation type="submission" date="2009-01" db="EMBL/GenBank/DDBJ databases">
        <authorList>
            <person name="Qin X."/>
            <person name="Bachman B."/>
            <person name="Battles P."/>
            <person name="Bell A."/>
            <person name="Bess C."/>
            <person name="Bickham C."/>
            <person name="Chaboub L."/>
            <person name="Chen D."/>
            <person name="Coyle M."/>
            <person name="Deiros D.R."/>
            <person name="Dinh H."/>
            <person name="Forbes L."/>
            <person name="Fowler G."/>
            <person name="Francisco L."/>
            <person name="Fu Q."/>
            <person name="Gubbala S."/>
            <person name="Hale W."/>
            <person name="Han Y."/>
            <person name="Hemphill L."/>
            <person name="Highlander S.K."/>
            <person name="Hirani K."/>
            <person name="Hogues M."/>
            <person name="Jackson L."/>
            <person name="Jakkamsetti A."/>
            <person name="Javaid M."/>
            <person name="Jiang H."/>
            <person name="Korchina V."/>
            <person name="Kovar C."/>
            <person name="Lara F."/>
            <person name="Lee S."/>
            <person name="Mata R."/>
            <person name="Mathew T."/>
            <person name="Moen C."/>
            <person name="Morales K."/>
            <person name="Munidasa M."/>
            <person name="Nazareth L."/>
            <person name="Ngo R."/>
            <person name="Nguyen L."/>
            <person name="Okwuonu G."/>
            <person name="Ongeri F."/>
            <person name="Patil S."/>
            <person name="Petrosino J."/>
            <person name="Pham C."/>
            <person name="Pham P."/>
            <person name="Pu L.-L."/>
            <person name="Puazo M."/>
            <person name="Raj R."/>
            <person name="Reid J."/>
            <person name="Rouhana J."/>
            <person name="Saada N."/>
            <person name="Shang Y."/>
            <person name="Simmons D."/>
            <person name="Thornton R."/>
            <person name="Warren J."/>
            <person name="Weissenberger G."/>
            <person name="Zhang J."/>
            <person name="Zhang L."/>
            <person name="Zhou C."/>
            <person name="Zhu D."/>
            <person name="Muzny D."/>
            <person name="Worley K."/>
            <person name="Gibbs R."/>
        </authorList>
    </citation>
    <scope>NUCLEOTIDE SEQUENCE [LARGE SCALE GENOMIC DNA]</scope>
    <source>
        <strain evidence="5 6">DSM 15434</strain>
    </source>
</reference>
<evidence type="ECO:0000256" key="4">
    <source>
        <dbReference type="RuleBase" id="RU003690"/>
    </source>
</evidence>
<keyword evidence="6" id="KW-1185">Reference proteome</keyword>
<organism evidence="5 6">
    <name type="scientific">Actinomyces urogenitalis DSM 15434</name>
    <dbReference type="NCBI Taxonomy" id="525246"/>
    <lineage>
        <taxon>Bacteria</taxon>
        <taxon>Bacillati</taxon>
        <taxon>Actinomycetota</taxon>
        <taxon>Actinomycetes</taxon>
        <taxon>Actinomycetales</taxon>
        <taxon>Actinomycetaceae</taxon>
        <taxon>Actinomyces</taxon>
    </lineage>
</organism>
<dbReference type="Pfam" id="PF00232">
    <property type="entry name" value="Glyco_hydro_1"/>
    <property type="match status" value="2"/>
</dbReference>
<dbReference type="AlphaFoldDB" id="C0W2J5"/>
<dbReference type="eggNOG" id="COG2723">
    <property type="taxonomic scope" value="Bacteria"/>
</dbReference>
<name>C0W2J5_9ACTO</name>
<dbReference type="InterPro" id="IPR033132">
    <property type="entry name" value="GH_1_N_CS"/>
</dbReference>
<proteinExistence type="inferred from homology"/>
<dbReference type="RefSeq" id="WP_006549389.1">
    <property type="nucleotide sequence ID" value="NZ_DS999576.1"/>
</dbReference>
<evidence type="ECO:0000256" key="3">
    <source>
        <dbReference type="ARBA" id="ARBA00023295"/>
    </source>
</evidence>
<sequence length="426" mass="46866">MTTASAPQAAAAPVFPEGFLWGTATASHQVEGGNTNNDVWLYEHVRPTMYAESSGDACDHYHRYRQDIALLASLGLNSYRFSLEWSRIEPAEGEFSEVALEHYRDMLRACHEHGLTPLVTYHHFTSPQWLIARGGWEDEETPRLFARFARKVTQELGDLFDIACTMNEPNLAVLLGELGLAERDGVDREKNPTWVGAGKALGIPASKVAGFQLAATEKAFEIKCAAHKAAVAEIKEVKPSMKVGWTLANTDFHAAPGGEERVRRLVEESNLRYLRVSEGDDFVGLQTYNRTVLGPDGPVPPAPDAVVNPQGEEIWPWAIGAVVRQAWETVKVPIIVTENGLNTEDDSQRVDFLRTAITEVGKAIADGVPISGYMCWSAMDNFEWVFGYGPKFGIIAVDRQTQERTPKASARVLGEIARSNGAVLAD</sequence>
<evidence type="ECO:0000313" key="5">
    <source>
        <dbReference type="EMBL" id="EEH67098.1"/>
    </source>
</evidence>
<dbReference type="PROSITE" id="PS00653">
    <property type="entry name" value="GLYCOSYL_HYDROL_F1_2"/>
    <property type="match status" value="1"/>
</dbReference>
<gene>
    <name evidence="5" type="ORF">HMPREF0058_0089</name>
</gene>
<dbReference type="PANTHER" id="PTHR10353:SF36">
    <property type="entry name" value="LP05116P"/>
    <property type="match status" value="1"/>
</dbReference>
<dbReference type="InterPro" id="IPR001360">
    <property type="entry name" value="Glyco_hydro_1"/>
</dbReference>
<accession>C0W2J5</accession>
<dbReference type="PRINTS" id="PR00131">
    <property type="entry name" value="GLHYDRLASE1"/>
</dbReference>
<dbReference type="Gene3D" id="3.20.20.80">
    <property type="entry name" value="Glycosidases"/>
    <property type="match status" value="1"/>
</dbReference>
<protein>
    <submittedName>
        <fullName evidence="5">Glycosyl hydrolase, family 1</fullName>
    </submittedName>
</protein>